<feature type="signal peptide" evidence="1">
    <location>
        <begin position="1"/>
        <end position="19"/>
    </location>
</feature>
<dbReference type="STRING" id="644801.Psest_4023"/>
<evidence type="ECO:0008006" key="4">
    <source>
        <dbReference type="Google" id="ProtNLM"/>
    </source>
</evidence>
<proteinExistence type="predicted"/>
<accession>L0GR90</accession>
<sequence length="195" mass="21331">MRLILIASLALLSACSSMSDMQQSLSDLTTSSLVGTWAGEFHCMNRNDQQQALLSFKQSDLPLIAQGQIYSKATNGNTVEYLAAQIEGEMSLTGTANITEKAWIVKPSSRWSLTPWHGNRTSPTTIRMKTCGTELVLTRVSDEFITELRPNPCSSSTDICFRPRALASNPAIHARPWHYVARNATKSAQAKPGSA</sequence>
<dbReference type="KEGG" id="psh:Psest_4023"/>
<feature type="chain" id="PRO_5003943462" description="Lipocalin-like domain-containing protein" evidence="1">
    <location>
        <begin position="20"/>
        <end position="195"/>
    </location>
</feature>
<dbReference type="PATRIC" id="fig|644801.3.peg.3918"/>
<reference evidence="2 3" key="1">
    <citation type="submission" date="2011-10" db="EMBL/GenBank/DDBJ databases">
        <title>Complete sequence of chromosome of Pseudomonas stutzeri RCH2.</title>
        <authorList>
            <consortium name="US DOE Joint Genome Institute"/>
            <person name="Lucas S."/>
            <person name="Han J."/>
            <person name="Lapidus A."/>
            <person name="Cheng J.-F."/>
            <person name="Goodwin L."/>
            <person name="Pitluck S."/>
            <person name="Peters L."/>
            <person name="Ovchinnikova G."/>
            <person name="Zeytun A."/>
            <person name="Lu M."/>
            <person name="Detter J.C."/>
            <person name="Han C."/>
            <person name="Tapia R."/>
            <person name="Land M."/>
            <person name="Hauser L."/>
            <person name="Kyrpides N."/>
            <person name="Ivanova N."/>
            <person name="Pagani I."/>
            <person name="Chakraborty R."/>
            <person name="Arkin A."/>
            <person name="Dehal P."/>
            <person name="Wall J."/>
            <person name="Hazen T."/>
            <person name="Woyke T."/>
        </authorList>
    </citation>
    <scope>NUCLEOTIDE SEQUENCE [LARGE SCALE GENOMIC DNA]</scope>
    <source>
        <strain evidence="2 3">RCH2</strain>
    </source>
</reference>
<gene>
    <name evidence="2" type="ORF">Psest_4023</name>
</gene>
<dbReference type="PROSITE" id="PS51257">
    <property type="entry name" value="PROKAR_LIPOPROTEIN"/>
    <property type="match status" value="1"/>
</dbReference>
<dbReference type="AlphaFoldDB" id="L0GR90"/>
<name>L0GR90_STUST</name>
<evidence type="ECO:0000313" key="2">
    <source>
        <dbReference type="EMBL" id="AGA88496.1"/>
    </source>
</evidence>
<dbReference type="HOGENOM" id="CLU_1395293_0_0_6"/>
<organism evidence="2 3">
    <name type="scientific">Stutzerimonas stutzeri RCH2</name>
    <dbReference type="NCBI Taxonomy" id="644801"/>
    <lineage>
        <taxon>Bacteria</taxon>
        <taxon>Pseudomonadati</taxon>
        <taxon>Pseudomonadota</taxon>
        <taxon>Gammaproteobacteria</taxon>
        <taxon>Pseudomonadales</taxon>
        <taxon>Pseudomonadaceae</taxon>
        <taxon>Stutzerimonas</taxon>
    </lineage>
</organism>
<dbReference type="EMBL" id="CP003071">
    <property type="protein sequence ID" value="AGA88496.1"/>
    <property type="molecule type" value="Genomic_DNA"/>
</dbReference>
<evidence type="ECO:0000313" key="3">
    <source>
        <dbReference type="Proteomes" id="UP000010820"/>
    </source>
</evidence>
<evidence type="ECO:0000256" key="1">
    <source>
        <dbReference type="SAM" id="SignalP"/>
    </source>
</evidence>
<dbReference type="Proteomes" id="UP000010820">
    <property type="component" value="Chromosome"/>
</dbReference>
<protein>
    <recommendedName>
        <fullName evidence="4">Lipocalin-like domain-containing protein</fullName>
    </recommendedName>
</protein>
<keyword evidence="1" id="KW-0732">Signal</keyword>